<dbReference type="GO" id="GO:0008270">
    <property type="term" value="F:zinc ion binding"/>
    <property type="evidence" value="ECO:0007669"/>
    <property type="project" value="UniProtKB-KW"/>
</dbReference>
<dbReference type="PROSITE" id="PS50966">
    <property type="entry name" value="ZF_SWIM"/>
    <property type="match status" value="1"/>
</dbReference>
<organism evidence="3 4">
    <name type="scientific">Brachionus plicatilis</name>
    <name type="common">Marine rotifer</name>
    <name type="synonym">Brachionus muelleri</name>
    <dbReference type="NCBI Taxonomy" id="10195"/>
    <lineage>
        <taxon>Eukaryota</taxon>
        <taxon>Metazoa</taxon>
        <taxon>Spiralia</taxon>
        <taxon>Gnathifera</taxon>
        <taxon>Rotifera</taxon>
        <taxon>Eurotatoria</taxon>
        <taxon>Monogononta</taxon>
        <taxon>Pseudotrocha</taxon>
        <taxon>Ploima</taxon>
        <taxon>Brachionidae</taxon>
        <taxon>Brachionus</taxon>
    </lineage>
</organism>
<sequence length="185" mass="21158">QCLEVAPARQNIISKGNRHYIASGLSKKNDTTTYESALKRTSWKSFDVFIRGINMCRVVTPNNQDFHRSKCNCPSYDKKNNCKHTIGVASYFKLYTISLEIKNLPIGEKRKRGAPKKATKALVRIDDGNILVKIWKLFPRLMTGSDRSHPGRPRELIFSDESYIFKEIRKSPTSSYQKLATDLNS</sequence>
<feature type="domain" description="SWIM-type" evidence="2">
    <location>
        <begin position="56"/>
        <end position="93"/>
    </location>
</feature>
<dbReference type="AlphaFoldDB" id="A0A3M7S042"/>
<evidence type="ECO:0000313" key="3">
    <source>
        <dbReference type="EMBL" id="RNA29112.1"/>
    </source>
</evidence>
<evidence type="ECO:0000259" key="2">
    <source>
        <dbReference type="PROSITE" id="PS50966"/>
    </source>
</evidence>
<protein>
    <recommendedName>
        <fullName evidence="2">SWIM-type domain-containing protein</fullName>
    </recommendedName>
</protein>
<comment type="caution">
    <text evidence="3">The sequence shown here is derived from an EMBL/GenBank/DDBJ whole genome shotgun (WGS) entry which is preliminary data.</text>
</comment>
<gene>
    <name evidence="3" type="ORF">BpHYR1_009486</name>
</gene>
<evidence type="ECO:0000313" key="4">
    <source>
        <dbReference type="Proteomes" id="UP000276133"/>
    </source>
</evidence>
<dbReference type="OrthoDB" id="119028at2759"/>
<dbReference type="EMBL" id="REGN01002276">
    <property type="protein sequence ID" value="RNA29112.1"/>
    <property type="molecule type" value="Genomic_DNA"/>
</dbReference>
<proteinExistence type="predicted"/>
<keyword evidence="1" id="KW-0863">Zinc-finger</keyword>
<dbReference type="Pfam" id="PF04434">
    <property type="entry name" value="SWIM"/>
    <property type="match status" value="1"/>
</dbReference>
<evidence type="ECO:0000256" key="1">
    <source>
        <dbReference type="PROSITE-ProRule" id="PRU00325"/>
    </source>
</evidence>
<accession>A0A3M7S042</accession>
<keyword evidence="1" id="KW-0862">Zinc</keyword>
<dbReference type="InterPro" id="IPR007527">
    <property type="entry name" value="Znf_SWIM"/>
</dbReference>
<keyword evidence="1" id="KW-0479">Metal-binding</keyword>
<dbReference type="Proteomes" id="UP000276133">
    <property type="component" value="Unassembled WGS sequence"/>
</dbReference>
<reference evidence="3 4" key="1">
    <citation type="journal article" date="2018" name="Sci. Rep.">
        <title>Genomic signatures of local adaptation to the degree of environmental predictability in rotifers.</title>
        <authorList>
            <person name="Franch-Gras L."/>
            <person name="Hahn C."/>
            <person name="Garcia-Roger E.M."/>
            <person name="Carmona M.J."/>
            <person name="Serra M."/>
            <person name="Gomez A."/>
        </authorList>
    </citation>
    <scope>NUCLEOTIDE SEQUENCE [LARGE SCALE GENOMIC DNA]</scope>
    <source>
        <strain evidence="3">HYR1</strain>
    </source>
</reference>
<keyword evidence="4" id="KW-1185">Reference proteome</keyword>
<feature type="non-terminal residue" evidence="3">
    <location>
        <position position="1"/>
    </location>
</feature>
<name>A0A3M7S042_BRAPC</name>